<proteinExistence type="predicted"/>
<reference evidence="1 2" key="1">
    <citation type="submission" date="2020-08" db="EMBL/GenBank/DDBJ databases">
        <title>Sequencing the genomes of 1000 actinobacteria strains.</title>
        <authorList>
            <person name="Klenk H.-P."/>
        </authorList>
    </citation>
    <scope>NUCLEOTIDE SEQUENCE [LARGE SCALE GENOMIC DNA]</scope>
    <source>
        <strain evidence="1 2">DSM 45507</strain>
    </source>
</reference>
<accession>A0A7W9L7M2</accession>
<name>A0A7W9L7M2_9ACTN</name>
<evidence type="ECO:0000313" key="2">
    <source>
        <dbReference type="Proteomes" id="UP000579153"/>
    </source>
</evidence>
<dbReference type="AlphaFoldDB" id="A0A7W9L7M2"/>
<organism evidence="1 2">
    <name type="scientific">Nonomuraea jabiensis</name>
    <dbReference type="NCBI Taxonomy" id="882448"/>
    <lineage>
        <taxon>Bacteria</taxon>
        <taxon>Bacillati</taxon>
        <taxon>Actinomycetota</taxon>
        <taxon>Actinomycetes</taxon>
        <taxon>Streptosporangiales</taxon>
        <taxon>Streptosporangiaceae</taxon>
        <taxon>Nonomuraea</taxon>
    </lineage>
</organism>
<sequence>MTPKSALIYAEDMEGRLGRRQRAYPHPYGWYGYVPS</sequence>
<dbReference type="EMBL" id="JACHMB010000001">
    <property type="protein sequence ID" value="MBB5773638.1"/>
    <property type="molecule type" value="Genomic_DNA"/>
</dbReference>
<comment type="caution">
    <text evidence="1">The sequence shown here is derived from an EMBL/GenBank/DDBJ whole genome shotgun (WGS) entry which is preliminary data.</text>
</comment>
<dbReference type="Proteomes" id="UP000579153">
    <property type="component" value="Unassembled WGS sequence"/>
</dbReference>
<keyword evidence="2" id="KW-1185">Reference proteome</keyword>
<gene>
    <name evidence="1" type="ORF">HD596_000394</name>
</gene>
<evidence type="ECO:0000313" key="1">
    <source>
        <dbReference type="EMBL" id="MBB5773638.1"/>
    </source>
</evidence>
<protein>
    <submittedName>
        <fullName evidence="1">Uncharacterized protein</fullName>
    </submittedName>
</protein>